<feature type="compositionally biased region" description="Polar residues" evidence="1">
    <location>
        <begin position="305"/>
        <end position="316"/>
    </location>
</feature>
<reference evidence="2" key="1">
    <citation type="submission" date="2020-07" db="EMBL/GenBank/DDBJ databases">
        <authorList>
            <person name="Nazaruddin N."/>
        </authorList>
    </citation>
    <scope>NUCLEOTIDE SEQUENCE</scope>
</reference>
<dbReference type="AlphaFoldDB" id="A0A6V7HCL3"/>
<feature type="compositionally biased region" description="Basic residues" evidence="1">
    <location>
        <begin position="92"/>
        <end position="107"/>
    </location>
</feature>
<dbReference type="EMBL" id="CAJDYZ010010241">
    <property type="protein sequence ID" value="CAD1477789.1"/>
    <property type="molecule type" value="Genomic_DNA"/>
</dbReference>
<feature type="region of interest" description="Disordered" evidence="1">
    <location>
        <begin position="69"/>
        <end position="125"/>
    </location>
</feature>
<gene>
    <name evidence="2" type="ORF">MHI_LOCUS752133</name>
</gene>
<keyword evidence="3" id="KW-1185">Reference proteome</keyword>
<feature type="region of interest" description="Disordered" evidence="1">
    <location>
        <begin position="293"/>
        <end position="324"/>
    </location>
</feature>
<accession>A0A6V7HCL3</accession>
<name>A0A6V7HCL3_9HYME</name>
<evidence type="ECO:0000256" key="1">
    <source>
        <dbReference type="SAM" id="MobiDB-lite"/>
    </source>
</evidence>
<feature type="non-terminal residue" evidence="2">
    <location>
        <position position="1"/>
    </location>
</feature>
<feature type="region of interest" description="Disordered" evidence="1">
    <location>
        <begin position="212"/>
        <end position="241"/>
    </location>
</feature>
<organism evidence="2 3">
    <name type="scientific">Heterotrigona itama</name>
    <dbReference type="NCBI Taxonomy" id="395501"/>
    <lineage>
        <taxon>Eukaryota</taxon>
        <taxon>Metazoa</taxon>
        <taxon>Ecdysozoa</taxon>
        <taxon>Arthropoda</taxon>
        <taxon>Hexapoda</taxon>
        <taxon>Insecta</taxon>
        <taxon>Pterygota</taxon>
        <taxon>Neoptera</taxon>
        <taxon>Endopterygota</taxon>
        <taxon>Hymenoptera</taxon>
        <taxon>Apocrita</taxon>
        <taxon>Aculeata</taxon>
        <taxon>Apoidea</taxon>
        <taxon>Anthophila</taxon>
        <taxon>Apidae</taxon>
        <taxon>Heterotrigona</taxon>
    </lineage>
</organism>
<feature type="region of interest" description="Disordered" evidence="1">
    <location>
        <begin position="154"/>
        <end position="190"/>
    </location>
</feature>
<feature type="compositionally biased region" description="Basic and acidic residues" evidence="1">
    <location>
        <begin position="168"/>
        <end position="177"/>
    </location>
</feature>
<feature type="compositionally biased region" description="Basic and acidic residues" evidence="1">
    <location>
        <begin position="113"/>
        <end position="125"/>
    </location>
</feature>
<feature type="compositionally biased region" description="Basic and acidic residues" evidence="1">
    <location>
        <begin position="293"/>
        <end position="304"/>
    </location>
</feature>
<dbReference type="OrthoDB" id="8035982at2759"/>
<feature type="compositionally biased region" description="Polar residues" evidence="1">
    <location>
        <begin position="154"/>
        <end position="167"/>
    </location>
</feature>
<protein>
    <submittedName>
        <fullName evidence="2">Uncharacterized protein</fullName>
    </submittedName>
</protein>
<feature type="compositionally biased region" description="Polar residues" evidence="1">
    <location>
        <begin position="213"/>
        <end position="226"/>
    </location>
</feature>
<evidence type="ECO:0000313" key="3">
    <source>
        <dbReference type="Proteomes" id="UP000752696"/>
    </source>
</evidence>
<proteinExistence type="predicted"/>
<feature type="compositionally biased region" description="Basic and acidic residues" evidence="1">
    <location>
        <begin position="75"/>
        <end position="88"/>
    </location>
</feature>
<dbReference type="Proteomes" id="UP000752696">
    <property type="component" value="Unassembled WGS sequence"/>
</dbReference>
<comment type="caution">
    <text evidence="2">The sequence shown here is derived from an EMBL/GenBank/DDBJ whole genome shotgun (WGS) entry which is preliminary data.</text>
</comment>
<evidence type="ECO:0000313" key="2">
    <source>
        <dbReference type="EMBL" id="CAD1477789.1"/>
    </source>
</evidence>
<sequence>ARQLDLLLEYIEARKEGEKKGRTGSVAAKGKSGGILQYQIGRSNANNASYSTRPDSFSPLMSQQLFQENGIGVPRRGERVTRSVDKRANYNKTRRKKRKKRRRKHKGASSIDQSRREGSVRPATREKREYLDKAFWDSLDSAYEEPLIYHSMDMTSAGSNPNGNSQTKNEEKLEDAAGKNAGSWRENTSNNLKEGNIVDEEEGAKIEGHASKSLANVQSKDQNNFNEESKESIDEGEPITGGNRLEDEILLLNKRQAWIKENEQQLEEVAFGEDMRKAWRDKELFEKLTEIDKKKNDTNDRETRNTGVKNYTTDNPDGSGCNLSDEDKLRMLEEKINVYADNE</sequence>